<geneLocation type="plasmid" evidence="2">
    <name>prbl16</name>
</geneLocation>
<dbReference type="GeneID" id="93444941"/>
<dbReference type="AlphaFoldDB" id="A0A1A9KN00"/>
<accession>A0A1A9KN00</accession>
<evidence type="ECO:0000313" key="1">
    <source>
        <dbReference type="EMBL" id="ANI18884.1"/>
    </source>
</evidence>
<dbReference type="RefSeq" id="WP_010792794.1">
    <property type="nucleotide sequence ID" value="NZ_CP015879.1"/>
</dbReference>
<sequence>MSQQQSPLQQLTALGYTVASGAMRFDVAMSMGVSILARDNQGAILQISCSKGILAITAAKQTPQLTAPAILLNRVIA</sequence>
<reference evidence="1 2" key="1">
    <citation type="submission" date="2016-05" db="EMBL/GenBank/DDBJ databases">
        <title>Genome Sequence of Pseudomonas citronellolis Strain SJTE-3, an Estrogens and Persistent Organic Pollutants degradation strain.</title>
        <authorList>
            <person name="Liang R."/>
        </authorList>
    </citation>
    <scope>NUCLEOTIDE SEQUENCE [LARGE SCALE GENOMIC DNA]</scope>
    <source>
        <strain evidence="1 2">SJTE-3</strain>
        <plasmid evidence="2">Plasmid prbl16</plasmid>
    </source>
</reference>
<organism evidence="1 2">
    <name type="scientific">Pseudomonas citronellolis</name>
    <dbReference type="NCBI Taxonomy" id="53408"/>
    <lineage>
        <taxon>Bacteria</taxon>
        <taxon>Pseudomonadati</taxon>
        <taxon>Pseudomonadota</taxon>
        <taxon>Gammaproteobacteria</taxon>
        <taxon>Pseudomonadales</taxon>
        <taxon>Pseudomonadaceae</taxon>
        <taxon>Pseudomonas</taxon>
    </lineage>
</organism>
<proteinExistence type="predicted"/>
<dbReference type="Proteomes" id="UP000077748">
    <property type="component" value="Plasmid pRBL16"/>
</dbReference>
<evidence type="ECO:0000313" key="2">
    <source>
        <dbReference type="Proteomes" id="UP000077748"/>
    </source>
</evidence>
<dbReference type="EMBL" id="CP015879">
    <property type="protein sequence ID" value="ANI18884.1"/>
    <property type="molecule type" value="Genomic_DNA"/>
</dbReference>
<gene>
    <name evidence="1" type="ORF">A9C11_33055</name>
</gene>
<protein>
    <submittedName>
        <fullName evidence="1">Uncharacterized protein</fullName>
    </submittedName>
</protein>
<name>A0A1A9KN00_9PSED</name>
<keyword evidence="1" id="KW-0614">Plasmid</keyword>